<dbReference type="AlphaFoldDB" id="A0A231UX06"/>
<proteinExistence type="predicted"/>
<dbReference type="RefSeq" id="WP_094077240.1">
    <property type="nucleotide sequence ID" value="NZ_NBYO01000002.1"/>
</dbReference>
<feature type="compositionally biased region" description="Polar residues" evidence="1">
    <location>
        <begin position="65"/>
        <end position="80"/>
    </location>
</feature>
<evidence type="ECO:0000256" key="1">
    <source>
        <dbReference type="SAM" id="MobiDB-lite"/>
    </source>
</evidence>
<organism evidence="3 4">
    <name type="scientific">Notoacmeibacter marinus</name>
    <dbReference type="NCBI Taxonomy" id="1876515"/>
    <lineage>
        <taxon>Bacteria</taxon>
        <taxon>Pseudomonadati</taxon>
        <taxon>Pseudomonadota</taxon>
        <taxon>Alphaproteobacteria</taxon>
        <taxon>Hyphomicrobiales</taxon>
        <taxon>Notoacmeibacteraceae</taxon>
        <taxon>Notoacmeibacter</taxon>
    </lineage>
</organism>
<dbReference type="Proteomes" id="UP000215405">
    <property type="component" value="Unassembled WGS sequence"/>
</dbReference>
<accession>A0A231UX06</accession>
<reference evidence="4" key="1">
    <citation type="journal article" date="2017" name="Int. J. Syst. Evol. Microbiol.">
        <title>Notoacmeibacter marinus gen. nov., sp. nov., isolated from the gut of a limpet and proposal of Notoacmeibacteraceae fam. nov. in the order Rhizobiales of the class Alphaproteobacteria.</title>
        <authorList>
            <person name="Huang Z."/>
            <person name="Guo F."/>
            <person name="Lai Q."/>
        </authorList>
    </citation>
    <scope>NUCLEOTIDE SEQUENCE [LARGE SCALE GENOMIC DNA]</scope>
    <source>
        <strain evidence="4">XMTR2A4</strain>
    </source>
</reference>
<feature type="region of interest" description="Disordered" evidence="1">
    <location>
        <begin position="22"/>
        <end position="94"/>
    </location>
</feature>
<evidence type="ECO:0000256" key="2">
    <source>
        <dbReference type="SAM" id="SignalP"/>
    </source>
</evidence>
<gene>
    <name evidence="3" type="ORF">B7H23_09785</name>
</gene>
<dbReference type="PROSITE" id="PS51257">
    <property type="entry name" value="PROKAR_LIPOPROTEIN"/>
    <property type="match status" value="1"/>
</dbReference>
<evidence type="ECO:0000313" key="4">
    <source>
        <dbReference type="Proteomes" id="UP000215405"/>
    </source>
</evidence>
<keyword evidence="4" id="KW-1185">Reference proteome</keyword>
<keyword evidence="2" id="KW-0732">Signal</keyword>
<comment type="caution">
    <text evidence="3">The sequence shown here is derived from an EMBL/GenBank/DDBJ whole genome shotgun (WGS) entry which is preliminary data.</text>
</comment>
<dbReference type="EMBL" id="NBYO01000002">
    <property type="protein sequence ID" value="OXT00412.1"/>
    <property type="molecule type" value="Genomic_DNA"/>
</dbReference>
<evidence type="ECO:0008006" key="5">
    <source>
        <dbReference type="Google" id="ProtNLM"/>
    </source>
</evidence>
<sequence length="94" mass="9680">MKKLLVPGVCALALLGLAACSDSDTDEATTQSTVEGTQPAAPTEDTMQVAPPDNNGQAEMPPPDNITTPSDLTTEPQDSGSTDRLDDPNSQPAN</sequence>
<protein>
    <recommendedName>
        <fullName evidence="5">Secreted protein</fullName>
    </recommendedName>
</protein>
<feature type="chain" id="PRO_5012827788" description="Secreted protein" evidence="2">
    <location>
        <begin position="19"/>
        <end position="94"/>
    </location>
</feature>
<feature type="signal peptide" evidence="2">
    <location>
        <begin position="1"/>
        <end position="18"/>
    </location>
</feature>
<evidence type="ECO:0000313" key="3">
    <source>
        <dbReference type="EMBL" id="OXT00412.1"/>
    </source>
</evidence>
<name>A0A231UX06_9HYPH</name>